<name>K5XBK1_PHACS</name>
<proteinExistence type="predicted"/>
<dbReference type="OrthoDB" id="2758332at2759"/>
<evidence type="ECO:0000313" key="2">
    <source>
        <dbReference type="Proteomes" id="UP000008370"/>
    </source>
</evidence>
<organism evidence="1 2">
    <name type="scientific">Phanerochaete carnosa (strain HHB-10118-sp)</name>
    <name type="common">White-rot fungus</name>
    <name type="synonym">Peniophora carnosa</name>
    <dbReference type="NCBI Taxonomy" id="650164"/>
    <lineage>
        <taxon>Eukaryota</taxon>
        <taxon>Fungi</taxon>
        <taxon>Dikarya</taxon>
        <taxon>Basidiomycota</taxon>
        <taxon>Agaricomycotina</taxon>
        <taxon>Agaricomycetes</taxon>
        <taxon>Polyporales</taxon>
        <taxon>Phanerochaetaceae</taxon>
        <taxon>Phanerochaete</taxon>
    </lineage>
</organism>
<dbReference type="RefSeq" id="XP_007389791.1">
    <property type="nucleotide sequence ID" value="XM_007389729.1"/>
</dbReference>
<gene>
    <name evidence="1" type="ORF">PHACADRAFT_82137</name>
</gene>
<evidence type="ECO:0000313" key="1">
    <source>
        <dbReference type="EMBL" id="EKM60322.1"/>
    </source>
</evidence>
<dbReference type="GeneID" id="18920345"/>
<protein>
    <recommendedName>
        <fullName evidence="3">F-box domain-containing protein</fullName>
    </recommendedName>
</protein>
<keyword evidence="2" id="KW-1185">Reference proteome</keyword>
<reference evidence="1 2" key="1">
    <citation type="journal article" date="2012" name="BMC Genomics">
        <title>Comparative genomics of the white-rot fungi, Phanerochaete carnosa and P. chrysosporium, to elucidate the genetic basis of the distinct wood types they colonize.</title>
        <authorList>
            <person name="Suzuki H."/>
            <person name="MacDonald J."/>
            <person name="Syed K."/>
            <person name="Salamov A."/>
            <person name="Hori C."/>
            <person name="Aerts A."/>
            <person name="Henrissat B."/>
            <person name="Wiebenga A."/>
            <person name="vanKuyk P.A."/>
            <person name="Barry K."/>
            <person name="Lindquist E."/>
            <person name="LaButti K."/>
            <person name="Lapidus A."/>
            <person name="Lucas S."/>
            <person name="Coutinho P."/>
            <person name="Gong Y."/>
            <person name="Samejima M."/>
            <person name="Mahadevan R."/>
            <person name="Abou-Zaid M."/>
            <person name="de Vries R.P."/>
            <person name="Igarashi K."/>
            <person name="Yadav J.S."/>
            <person name="Grigoriev I.V."/>
            <person name="Master E.R."/>
        </authorList>
    </citation>
    <scope>NUCLEOTIDE SEQUENCE [LARGE SCALE GENOMIC DNA]</scope>
    <source>
        <strain evidence="1 2">HHB-10118-sp</strain>
    </source>
</reference>
<accession>K5XBK1</accession>
<dbReference type="AlphaFoldDB" id="K5XBK1"/>
<dbReference type="EMBL" id="JH930468">
    <property type="protein sequence ID" value="EKM60322.1"/>
    <property type="molecule type" value="Genomic_DNA"/>
</dbReference>
<sequence length="625" mass="71407">MPTSFSALRKHWKRGEQRSPHVQHDVAETLDSSALTRRNCSGVRDAPDYNIIFGSLRAKIIAQDVRPSRFRIQDLPPELLAEVFFRYILLIFHTCSSIENPPRPYAWLVIRHVCGAWRAVALAYPQLSSHIYPSRKLACVQDMLSRSGTVPLYVHDILNDWMEFNMEVRREVLDHLDRIVSVRIAVHLSVPTPSPRGSQHPAVSILETMSIHARPYIGLTCRLFPGWVFPRLQDFTCWKISLSSFHTLLPPGLRRLSLNHCFPSLLLDDLISLLDGLPQLEALVVRNAFTVSDLSGGTQRMLSFRKSVALRRLRTLDLWDHCYVRASHFLRRLAYPGTASIRLSFVGAFENPPYDSELLVDPLLARFDTMNCDPFIHCSSPQSLLIVSTIDQWLRVCLWTERLSLEELQEKKDRGDCACFCFNMATPPITFLRVFLRRLPLADIRFAHLAEPGVTGAFPWRELFPSLTSLEGLTIQCAEWPSLEREIWQRAEDFERGSPHSLFPALTVAQLCNLYKPMWHVEMANTSYISDLHILVHLLRGGRTCERGSVFAQGKPIKIWTPQDFRPNRKTYLDDDLSATSRDRHPEVISYQPGEEPPAVSCVAPFTSWFSSRGASLRRSLRTGS</sequence>
<dbReference type="KEGG" id="pco:PHACADRAFT_82137"/>
<dbReference type="InParanoid" id="K5XBK1"/>
<dbReference type="Proteomes" id="UP000008370">
    <property type="component" value="Unassembled WGS sequence"/>
</dbReference>
<evidence type="ECO:0008006" key="3">
    <source>
        <dbReference type="Google" id="ProtNLM"/>
    </source>
</evidence>
<dbReference type="HOGENOM" id="CLU_437477_0_0_1"/>